<gene>
    <name evidence="2" type="ORF">PECAL_4P20030</name>
</gene>
<evidence type="ECO:0000256" key="1">
    <source>
        <dbReference type="SAM" id="MobiDB-lite"/>
    </source>
</evidence>
<organism evidence="2 3">
    <name type="scientific">Pelagomonas calceolata</name>
    <dbReference type="NCBI Taxonomy" id="35677"/>
    <lineage>
        <taxon>Eukaryota</taxon>
        <taxon>Sar</taxon>
        <taxon>Stramenopiles</taxon>
        <taxon>Ochrophyta</taxon>
        <taxon>Pelagophyceae</taxon>
        <taxon>Pelagomonadales</taxon>
        <taxon>Pelagomonadaceae</taxon>
        <taxon>Pelagomonas</taxon>
    </lineage>
</organism>
<name>A0A8J2SXC7_9STRA</name>
<evidence type="ECO:0000313" key="3">
    <source>
        <dbReference type="Proteomes" id="UP000789595"/>
    </source>
</evidence>
<evidence type="ECO:0000313" key="2">
    <source>
        <dbReference type="EMBL" id="CAH0374704.1"/>
    </source>
</evidence>
<feature type="region of interest" description="Disordered" evidence="1">
    <location>
        <begin position="239"/>
        <end position="263"/>
    </location>
</feature>
<keyword evidence="3" id="KW-1185">Reference proteome</keyword>
<dbReference type="AlphaFoldDB" id="A0A8J2SXC7"/>
<dbReference type="Proteomes" id="UP000789595">
    <property type="component" value="Unassembled WGS sequence"/>
</dbReference>
<proteinExistence type="predicted"/>
<comment type="caution">
    <text evidence="2">The sequence shown here is derived from an EMBL/GenBank/DDBJ whole genome shotgun (WGS) entry which is preliminary data.</text>
</comment>
<accession>A0A8J2SXC7</accession>
<sequence>MQECTYDITSFKLKHLGREVLDDALAVDELLEEEASDRDHGEAAVLELLGSHLGEFLRVRGLEAGRVEADVAGVVLVLEAAERRVIRKVGERAVRRVRARRRRPARERARDLGEADAKHEDLEEDGHLGADLVEVADGRADVLVAEAEEGVERLLHEEAQRREHRHAAVRDLGLAEHLQLRDGLALREARGVEVAHGRQRAREARHEFRLVGRPAVHRRVLRRLRLLLNGGRAQRLARSRVLRRHKSGSTSEGESDDNRLHGC</sequence>
<dbReference type="EMBL" id="CAKKNE010000004">
    <property type="protein sequence ID" value="CAH0374704.1"/>
    <property type="molecule type" value="Genomic_DNA"/>
</dbReference>
<reference evidence="2" key="1">
    <citation type="submission" date="2021-11" db="EMBL/GenBank/DDBJ databases">
        <authorList>
            <consortium name="Genoscope - CEA"/>
            <person name="William W."/>
        </authorList>
    </citation>
    <scope>NUCLEOTIDE SEQUENCE</scope>
</reference>
<protein>
    <submittedName>
        <fullName evidence="2">Uncharacterized protein</fullName>
    </submittedName>
</protein>